<name>A0A2S2KS22_9ARCH</name>
<dbReference type="AlphaFoldDB" id="A0A2S2KS22"/>
<reference evidence="1 2" key="1">
    <citation type="submission" date="2018-05" db="EMBL/GenBank/DDBJ databases">
        <title>genome sequencing of Nitrosopumilus sp. NM25.</title>
        <authorList>
            <person name="Mori K."/>
            <person name="Nakagawa T."/>
        </authorList>
    </citation>
    <scope>NUCLEOTIDE SEQUENCE [LARGE SCALE GENOMIC DNA]</scope>
    <source>
        <strain evidence="1 2">NM25</strain>
    </source>
</reference>
<evidence type="ECO:0000313" key="1">
    <source>
        <dbReference type="EMBL" id="GBH34255.1"/>
    </source>
</evidence>
<dbReference type="Proteomes" id="UP000245829">
    <property type="component" value="Unassembled WGS sequence"/>
</dbReference>
<keyword evidence="2" id="KW-1185">Reference proteome</keyword>
<sequence>MVIVVAIFSFALDYKINTIFPNAELEREEIKKMSCPEILQKDSSNRYWSSENREIGKAKAAGCSVPEESQSSGLSPYVEFCTPGGFAPVKKIENSTHIFNHDTCIWDLK</sequence>
<gene>
    <name evidence="1" type="ORF">NZNM25_10460</name>
</gene>
<proteinExistence type="predicted"/>
<organism evidence="1 2">
    <name type="scientific">Nitrosopumilus zosterae</name>
    <dbReference type="NCBI Taxonomy" id="718286"/>
    <lineage>
        <taxon>Archaea</taxon>
        <taxon>Nitrososphaerota</taxon>
        <taxon>Nitrososphaeria</taxon>
        <taxon>Nitrosopumilales</taxon>
        <taxon>Nitrosopumilaceae</taxon>
        <taxon>Nitrosopumilus</taxon>
    </lineage>
</organism>
<protein>
    <submittedName>
        <fullName evidence="1">Uncharacterized protein</fullName>
    </submittedName>
</protein>
<comment type="caution">
    <text evidence="1">The sequence shown here is derived from an EMBL/GenBank/DDBJ whole genome shotgun (WGS) entry which is preliminary data.</text>
</comment>
<evidence type="ECO:0000313" key="2">
    <source>
        <dbReference type="Proteomes" id="UP000245829"/>
    </source>
</evidence>
<accession>A0A2S2KS22</accession>
<dbReference type="EMBL" id="BGKI01000004">
    <property type="protein sequence ID" value="GBH34255.1"/>
    <property type="molecule type" value="Genomic_DNA"/>
</dbReference>